<reference evidence="1 2" key="1">
    <citation type="submission" date="2021-06" db="EMBL/GenBank/DDBJ databases">
        <title>Caerostris extrusa draft genome.</title>
        <authorList>
            <person name="Kono N."/>
            <person name="Arakawa K."/>
        </authorList>
    </citation>
    <scope>NUCLEOTIDE SEQUENCE [LARGE SCALE GENOMIC DNA]</scope>
</reference>
<proteinExistence type="predicted"/>
<comment type="caution">
    <text evidence="1">The sequence shown here is derived from an EMBL/GenBank/DDBJ whole genome shotgun (WGS) entry which is preliminary data.</text>
</comment>
<gene>
    <name evidence="1" type="ORF">CEXT_62081</name>
</gene>
<organism evidence="1 2">
    <name type="scientific">Caerostris extrusa</name>
    <name type="common">Bark spider</name>
    <name type="synonym">Caerostris bankana</name>
    <dbReference type="NCBI Taxonomy" id="172846"/>
    <lineage>
        <taxon>Eukaryota</taxon>
        <taxon>Metazoa</taxon>
        <taxon>Ecdysozoa</taxon>
        <taxon>Arthropoda</taxon>
        <taxon>Chelicerata</taxon>
        <taxon>Arachnida</taxon>
        <taxon>Araneae</taxon>
        <taxon>Araneomorphae</taxon>
        <taxon>Entelegynae</taxon>
        <taxon>Araneoidea</taxon>
        <taxon>Araneidae</taxon>
        <taxon>Caerostris</taxon>
    </lineage>
</organism>
<name>A0AAV4R6V6_CAEEX</name>
<evidence type="ECO:0000313" key="1">
    <source>
        <dbReference type="EMBL" id="GIY18053.1"/>
    </source>
</evidence>
<evidence type="ECO:0000313" key="2">
    <source>
        <dbReference type="Proteomes" id="UP001054945"/>
    </source>
</evidence>
<keyword evidence="2" id="KW-1185">Reference proteome</keyword>
<dbReference type="Proteomes" id="UP001054945">
    <property type="component" value="Unassembled WGS sequence"/>
</dbReference>
<protein>
    <submittedName>
        <fullName evidence="1">Uncharacterized protein</fullName>
    </submittedName>
</protein>
<accession>A0AAV4R6V6</accession>
<sequence length="124" mass="14331">MLLTRRQAAHALARHIFAHAATGWEFQFMPGIIIRGRGSGRGWMKNVQGAHKSLPRMGPRIVNPVYKIRIAEWLIRHQVFRKPIILPGSKTSIANNYLHFGRLRSAVKRFRKRNIQTVIRTNTI</sequence>
<dbReference type="EMBL" id="BPLR01007574">
    <property type="protein sequence ID" value="GIY18053.1"/>
    <property type="molecule type" value="Genomic_DNA"/>
</dbReference>
<dbReference type="AlphaFoldDB" id="A0AAV4R6V6"/>